<dbReference type="Gene3D" id="1.10.10.10">
    <property type="entry name" value="Winged helix-like DNA-binding domain superfamily/Winged helix DNA-binding domain"/>
    <property type="match status" value="1"/>
</dbReference>
<dbReference type="InterPro" id="IPR036388">
    <property type="entry name" value="WH-like_DNA-bd_sf"/>
</dbReference>
<sequence length="286" mass="31867">MSMTLMTQVMNHISVGNPLRKLILLKLADHADEKGACWPSYQHIATVCECSKSTVKLHIQALIRLGLVRKIPRAGTHQGNASNLYYLTLKKAMAVEHIPSLKSTKPESTGDLPPGQLATPLGDVTPRSGSGDDPPPGATADTRISQSFEPVKEPVIKPNTQNAPKFCFNDEERVFSKNPNPVSTEIPLRSKYAFEGHVIKLNPEDLTRWESLFPHLDLPRELARLDLEFTHDPPKSWFSVASAKLNYQNRQAIAGVRWRPKSSFNVPFQEKDYGETRLPAWALEGA</sequence>
<gene>
    <name evidence="2" type="ORF">BJP43_01195</name>
</gene>
<evidence type="ECO:0008006" key="4">
    <source>
        <dbReference type="Google" id="ProtNLM"/>
    </source>
</evidence>
<proteinExistence type="predicted"/>
<evidence type="ECO:0000313" key="3">
    <source>
        <dbReference type="Proteomes" id="UP000229055"/>
    </source>
</evidence>
<feature type="region of interest" description="Disordered" evidence="1">
    <location>
        <begin position="102"/>
        <end position="143"/>
    </location>
</feature>
<evidence type="ECO:0000256" key="1">
    <source>
        <dbReference type="SAM" id="MobiDB-lite"/>
    </source>
</evidence>
<dbReference type="RefSeq" id="WP_100096044.1">
    <property type="nucleotide sequence ID" value="NZ_CP017613.1"/>
</dbReference>
<dbReference type="AlphaFoldDB" id="A0A2D3TBF9"/>
<dbReference type="Pfam" id="PF13730">
    <property type="entry name" value="HTH_36"/>
    <property type="match status" value="1"/>
</dbReference>
<evidence type="ECO:0000313" key="2">
    <source>
        <dbReference type="EMBL" id="ATW33119.1"/>
    </source>
</evidence>
<organism evidence="2 3">
    <name type="scientific">Candidatus Williamhamiltonella defendens</name>
    <dbReference type="NCBI Taxonomy" id="138072"/>
    <lineage>
        <taxon>Bacteria</taxon>
        <taxon>Pseudomonadati</taxon>
        <taxon>Pseudomonadota</taxon>
        <taxon>Gammaproteobacteria</taxon>
        <taxon>Enterobacterales</taxon>
        <taxon>Enterobacteriaceae</taxon>
        <taxon>aphid secondary symbionts</taxon>
        <taxon>Candidatus Williamhamiltonella</taxon>
    </lineage>
</organism>
<dbReference type="EMBL" id="CP017613">
    <property type="protein sequence ID" value="ATW33119.1"/>
    <property type="molecule type" value="Genomic_DNA"/>
</dbReference>
<feature type="compositionally biased region" description="Low complexity" evidence="1">
    <location>
        <begin position="125"/>
        <end position="143"/>
    </location>
</feature>
<reference evidence="3" key="1">
    <citation type="submission" date="2016-10" db="EMBL/GenBank/DDBJ databases">
        <authorList>
            <person name="Chevignon G."/>
        </authorList>
    </citation>
    <scope>NUCLEOTIDE SEQUENCE [LARGE SCALE GENOMIC DNA]</scope>
    <source>
        <strain evidence="3">ZA17</strain>
    </source>
</reference>
<accession>A0A2D3TBF9</accession>
<name>A0A2D3TBF9_9ENTR</name>
<dbReference type="Proteomes" id="UP000229055">
    <property type="component" value="Chromosome"/>
</dbReference>
<protein>
    <recommendedName>
        <fullName evidence="4">Helix-turn-helix domain-containing protein</fullName>
    </recommendedName>
</protein>
<dbReference type="InterPro" id="IPR036390">
    <property type="entry name" value="WH_DNA-bd_sf"/>
</dbReference>
<dbReference type="SUPFAM" id="SSF46785">
    <property type="entry name" value="Winged helix' DNA-binding domain"/>
    <property type="match status" value="1"/>
</dbReference>
<reference evidence="3" key="2">
    <citation type="submission" date="2017-11" db="EMBL/GenBank/DDBJ databases">
        <title>PacBio sequencing of new strain of the secondary endosymbiont Candidatus Hamiltonella defensa.</title>
        <authorList>
            <person name="Strand M.R."/>
            <person name="Oliver K."/>
        </authorList>
    </citation>
    <scope>NUCLEOTIDE SEQUENCE [LARGE SCALE GENOMIC DNA]</scope>
    <source>
        <strain evidence="3">ZA17</strain>
    </source>
</reference>